<sequence length="1829" mass="212251">MKGDNTFRFMRYRDEIKRKVVVSFKTNHFDGEDSLDSYFASAVEKWTDSSSSEQFIAFRRKIAPYVLSLKLIIFHQDLICQELKTFWEQLGDTCLPPALDLVANLACDIREDFFNHIDDFLPLVVGAIIRNSKNAEFLAHCFDCLSHLVYFLHRPMVKNIRKILKFLMPLLSHCSSDIPRFTAECLAFLFRKFGDKIALFHTLEEMIENPECLGAVLVEMLSGVGEKVHTTSLEILPCLLDSLFSSSYDRKQSVQLDCDSYKNNNNSPDVSNASMNMTSPPNDCCSVPKSIVAVSYSLSQLVKRSPSSEQINYVIQHLTRQCQRLSTSPNLQYFREYLTLLTSFIQSLAKSEFMSLFEENISKILITLNNCYSSSDVLNLCCVFLQSVSTRYNPYDFVKSVIQCKTQTLESRFELLKNLANWQYFDRKYKFLFHSIMRKKNHTLNTQFHFPAVTDDARVTAEVLSHYKQHRKSYHNLYPEYCCILLRIIDILIHLLITNNDYKQYLFNHQDILYGNLLPLLMSSSHQIRLHVLRILFVINGGLSNSTDEQYNSTVQNIIERCLKAEKIQLGHQTVRDFLMHILQLHADRDVKYCRQAAEIAIHYLFGLLHVQFTAIWSPINEAIASYCESNSLLKKKSTKHENSSHELEIKEKNWNIECRNLFWSVFQPLLMDTETKIVHNNNEDLSNVSDSKETNLYTCSYETAIMWFTSIRPDLYSVQRKTPNNHWLVIESRKRPDWLSYRLCLWQCLRWKIAAKYTHFITPLLLNIISSAIQSGLNKSTEQLLLTILNLYSQFNNIKSIYMEKEFKQNIYQLLKFKQPTIQNAAFKCLLAYKQSAINNYQEQIEKIINPKTFRDAVRTFRLDTSLYSSEHREYIGGVLSRILYGRLQLSKGQFTSAVFTNLAQYTNSELNLFLSFLLDPFIKETECIQLSTSTYSPTTISLSDCIQSARQRVQHTIDGQDTLSWSRLHALSQIINQTLNYMGHRLNIVHLNENEDDLVENSNPIELSNDIQRADILLRLALSLLAMVYEVKKIKLESTNHNYNRLPLTSQLKAVRLAAINLLVHLFSSNWLCEIEFWGKSIITNHDLDQIVSSSSSSPSSSAAAAEADRSIIVKEICCNSFLLNDLIHSSTLSLNHLIIQLCYIWSKSTIYNGYLCKKFFNQSLLDTLFKLLNMNMNTTNNTTNTKLKLKNEIIEKLVEIIHNLTFLPDVSTTGRVLLQSFHSELVNYLNKRLQELCQVKSTFFANLGKKPQSGLRLQREFQLVSYLAQLPCHSINSNNNNNNHAVMNQHTNINCLTSVDSERLLQALLKLLQRSSIRSLRNTTLTTKSASFKHRLANNLLVNSDESAIRYDLQMATGEVVEAELIQSILHLVQITTNITEYLKKILDLFVCSKSRIARSLLCQVVGVCTSRLTNWPMNLIEMIEKLSKNTKEDSKEETDQVNNNLRYFKKYLSDHNQSIDAINNLTQNVLLMLNSWDLTHIDQPDIHQRANGYNLLIELCILIKINNPPEQLLYLHQAGLNCAIYTISHDELHLRDIALDYTIHCIESIQSRLLMKQNLDPNVTIDTDQYYHELIIKCLWLNLMKYLQDINVLSSTKRLHLLRLLNCIIRTYQLRKRFYSLALLLDNYSMNNDFYNNLQSGTLIRQCCAIRRLALFLHNPLTIISRRQLNNNTLATNNHSNNRGNRNNFPISQKDLRNIFLPIIWFYLESEFNSSIDNNNNNNHLSDNHKKLIDYCLDAIEGIAKHFDWKYYRFLIESIIHRLNTCINIHLISQIMIRIIDAFQPPKWNTSIDINDDNDDDATATIENKWMMKKAKKRNKIFMII</sequence>
<evidence type="ECO:0000313" key="3">
    <source>
        <dbReference type="WBParaSite" id="SMTH1_95380.1"/>
    </source>
</evidence>
<proteinExistence type="predicted"/>
<dbReference type="Pfam" id="PF07539">
    <property type="entry name" value="UTP20_N"/>
    <property type="match status" value="1"/>
</dbReference>
<reference evidence="3" key="1">
    <citation type="submission" date="2023-11" db="UniProtKB">
        <authorList>
            <consortium name="WormBaseParasite"/>
        </authorList>
    </citation>
    <scope>IDENTIFICATION</scope>
</reference>
<dbReference type="WBParaSite" id="SMTH1_95380.1">
    <property type="protein sequence ID" value="SMTH1_95380.1"/>
    <property type="gene ID" value="SMTH1_95380"/>
</dbReference>
<dbReference type="Proteomes" id="UP000050791">
    <property type="component" value="Unassembled WGS sequence"/>
</dbReference>
<organism evidence="2 3">
    <name type="scientific">Schistosoma mattheei</name>
    <dbReference type="NCBI Taxonomy" id="31246"/>
    <lineage>
        <taxon>Eukaryota</taxon>
        <taxon>Metazoa</taxon>
        <taxon>Spiralia</taxon>
        <taxon>Lophotrochozoa</taxon>
        <taxon>Platyhelminthes</taxon>
        <taxon>Trematoda</taxon>
        <taxon>Digenea</taxon>
        <taxon>Strigeidida</taxon>
        <taxon>Schistosomatoidea</taxon>
        <taxon>Schistosomatidae</taxon>
        <taxon>Schistosoma</taxon>
    </lineage>
</organism>
<dbReference type="PANTHER" id="PTHR17695">
    <property type="entry name" value="SMALL SUBUNIT PROCESSOME COMPONENT 20 HOMOLOG"/>
    <property type="match status" value="1"/>
</dbReference>
<name>A0AA85C4S9_9TREM</name>
<dbReference type="GO" id="GO:0032040">
    <property type="term" value="C:small-subunit processome"/>
    <property type="evidence" value="ECO:0007669"/>
    <property type="project" value="TreeGrafter"/>
</dbReference>
<evidence type="ECO:0000259" key="1">
    <source>
        <dbReference type="Pfam" id="PF07539"/>
    </source>
</evidence>
<dbReference type="GO" id="GO:0030686">
    <property type="term" value="C:90S preribosome"/>
    <property type="evidence" value="ECO:0007669"/>
    <property type="project" value="TreeGrafter"/>
</dbReference>
<dbReference type="InterPro" id="IPR052575">
    <property type="entry name" value="SSU_processome_comp_20"/>
</dbReference>
<protein>
    <recommendedName>
        <fullName evidence="1">U3 small nucleolar RNA-associated protein 20 N-terminal domain-containing protein</fullName>
    </recommendedName>
</protein>
<evidence type="ECO:0000313" key="2">
    <source>
        <dbReference type="Proteomes" id="UP000050791"/>
    </source>
</evidence>
<dbReference type="PANTHER" id="PTHR17695:SF11">
    <property type="entry name" value="SMALL SUBUNIT PROCESSOME COMPONENT 20 HOMOLOG"/>
    <property type="match status" value="1"/>
</dbReference>
<dbReference type="InterPro" id="IPR016024">
    <property type="entry name" value="ARM-type_fold"/>
</dbReference>
<dbReference type="InterPro" id="IPR011430">
    <property type="entry name" value="UTP20_N"/>
</dbReference>
<feature type="domain" description="U3 small nucleolar RNA-associated protein 20 N-terminal" evidence="1">
    <location>
        <begin position="781"/>
        <end position="1071"/>
    </location>
</feature>
<accession>A0AA85C4S9</accession>
<dbReference type="SUPFAM" id="SSF48371">
    <property type="entry name" value="ARM repeat"/>
    <property type="match status" value="1"/>
</dbReference>